<geneLocation type="plasmid" evidence="2 3">
    <name>pPN3F2_2</name>
</geneLocation>
<name>A0A6G9QR21_9GAMM</name>
<feature type="signal peptide" evidence="1">
    <location>
        <begin position="1"/>
        <end position="35"/>
    </location>
</feature>
<keyword evidence="3" id="KW-1185">Reference proteome</keyword>
<accession>A0A6G9QR21</accession>
<evidence type="ECO:0000256" key="1">
    <source>
        <dbReference type="SAM" id="SignalP"/>
    </source>
</evidence>
<organism evidence="2 3">
    <name type="scientific">Shewanella aestuarii</name>
    <dbReference type="NCBI Taxonomy" id="1028752"/>
    <lineage>
        <taxon>Bacteria</taxon>
        <taxon>Pseudomonadati</taxon>
        <taxon>Pseudomonadota</taxon>
        <taxon>Gammaproteobacteria</taxon>
        <taxon>Alteromonadales</taxon>
        <taxon>Shewanellaceae</taxon>
        <taxon>Shewanella</taxon>
    </lineage>
</organism>
<dbReference type="EMBL" id="CP050315">
    <property type="protein sequence ID" value="QIR16505.1"/>
    <property type="molecule type" value="Genomic_DNA"/>
</dbReference>
<dbReference type="PROSITE" id="PS51318">
    <property type="entry name" value="TAT"/>
    <property type="match status" value="1"/>
</dbReference>
<dbReference type="AlphaFoldDB" id="A0A6G9QR21"/>
<protein>
    <submittedName>
        <fullName evidence="2">Uncharacterized protein</fullName>
    </submittedName>
</protein>
<proteinExistence type="predicted"/>
<evidence type="ECO:0000313" key="3">
    <source>
        <dbReference type="Proteomes" id="UP000502608"/>
    </source>
</evidence>
<keyword evidence="1" id="KW-0732">Signal</keyword>
<sequence length="322" mass="35737">MKNAPVCTSRRRFFKVPIALVAGVTLASYSKPSNADPIQLIVQAMAEAAKLALDTAIEQIEAMMSDIWNTAFKTDSTKIAKVGDAINTTKVELFNQKIIRRTMPAPRSCDMDNQIDKNRNVSTDFGEYMRGERKSRSAIERILGDNRSYAAGIRDVFRDNNINVFEALSDGGLVLSPTSLFGSVTKPLTQKEEQTYRMTVQNLIGIEGSSDETVSANEGTSGKLKRKNFIKKANTKALALTVFEIDIAKLNTGVYSAYYEQINETYFSAQWRIDTAAVADMVPASINLYNQTTAKLDLLTHLLRLKEQTLVLTLIKSLQELA</sequence>
<dbReference type="KEGG" id="saes:HBH39_18690"/>
<dbReference type="RefSeq" id="WP_167680333.1">
    <property type="nucleotide sequence ID" value="NZ_CP050315.1"/>
</dbReference>
<reference evidence="2 3" key="1">
    <citation type="submission" date="2020-03" db="EMBL/GenBank/DDBJ databases">
        <title>Complete genome sequence of Shewanella sp.</title>
        <authorList>
            <person name="Kim Y.-S."/>
            <person name="Kim S.-J."/>
            <person name="Jung H.-K."/>
            <person name="Kim K.-H."/>
        </authorList>
    </citation>
    <scope>NUCLEOTIDE SEQUENCE [LARGE SCALE GENOMIC DNA]</scope>
    <source>
        <strain evidence="2 3">PN3F2</strain>
        <plasmid evidence="2 3">pPN3F2_2</plasmid>
    </source>
</reference>
<evidence type="ECO:0000313" key="2">
    <source>
        <dbReference type="EMBL" id="QIR16505.1"/>
    </source>
</evidence>
<gene>
    <name evidence="2" type="ORF">HBH39_18690</name>
</gene>
<keyword evidence="2" id="KW-0614">Plasmid</keyword>
<dbReference type="Proteomes" id="UP000502608">
    <property type="component" value="Plasmid pPN3F2_2"/>
</dbReference>
<feature type="chain" id="PRO_5026269563" evidence="1">
    <location>
        <begin position="36"/>
        <end position="322"/>
    </location>
</feature>
<dbReference type="InterPro" id="IPR006311">
    <property type="entry name" value="TAT_signal"/>
</dbReference>